<feature type="domain" description="Ionotropic glutamate receptor L-glutamate and glycine-binding" evidence="15">
    <location>
        <begin position="98"/>
        <end position="144"/>
    </location>
</feature>
<evidence type="ECO:0000259" key="14">
    <source>
        <dbReference type="SMART" id="SM00079"/>
    </source>
</evidence>
<evidence type="ECO:0000256" key="5">
    <source>
        <dbReference type="ARBA" id="ARBA00022989"/>
    </source>
</evidence>
<protein>
    <submittedName>
        <fullName evidence="16">ABC transporter substrate-binding protein</fullName>
    </submittedName>
</protein>
<dbReference type="PANTHER" id="PTHR35936">
    <property type="entry name" value="MEMBRANE-BOUND LYTIC MUREIN TRANSGLYCOSYLASE F"/>
    <property type="match status" value="1"/>
</dbReference>
<feature type="domain" description="Solute-binding protein family 3/N-terminal" evidence="13">
    <location>
        <begin position="87"/>
        <end position="311"/>
    </location>
</feature>
<keyword evidence="9" id="KW-0325">Glycoprotein</keyword>
<dbReference type="InterPro" id="IPR019594">
    <property type="entry name" value="Glu/Gly-bd"/>
</dbReference>
<evidence type="ECO:0000256" key="1">
    <source>
        <dbReference type="ARBA" id="ARBA00004141"/>
    </source>
</evidence>
<keyword evidence="3 12" id="KW-0812">Transmembrane</keyword>
<dbReference type="OrthoDB" id="115856at2"/>
<evidence type="ECO:0000256" key="3">
    <source>
        <dbReference type="ARBA" id="ARBA00022692"/>
    </source>
</evidence>
<dbReference type="Gene3D" id="3.40.190.10">
    <property type="entry name" value="Periplasmic binding protein-like II"/>
    <property type="match status" value="2"/>
</dbReference>
<dbReference type="Proteomes" id="UP000188159">
    <property type="component" value="Chromosome"/>
</dbReference>
<reference evidence="16 17" key="1">
    <citation type="journal article" date="2016" name="Sci. Rep.">
        <title>Accelerated dysbiosis of gut microbiota during aggravation of DSS-induced colitis by a butyrate-producing bacterium.</title>
        <authorList>
            <person name="Zhang Q."/>
            <person name="Wu Y."/>
            <person name="Wang J."/>
            <person name="Wu G."/>
            <person name="Long W."/>
            <person name="Xue Z."/>
            <person name="Wang L."/>
            <person name="Zhang X."/>
            <person name="Pang X."/>
            <person name="Zhao Y."/>
            <person name="Zhao L."/>
            <person name="Zhang C."/>
        </authorList>
    </citation>
    <scope>NUCLEOTIDE SEQUENCE [LARGE SCALE GENOMIC DNA]</scope>
    <source>
        <strain evidence="16 17">BPB5</strain>
    </source>
</reference>
<dbReference type="CDD" id="cd13530">
    <property type="entry name" value="PBP2_peptides_like"/>
    <property type="match status" value="1"/>
</dbReference>
<feature type="transmembrane region" description="Helical" evidence="12">
    <location>
        <begin position="40"/>
        <end position="60"/>
    </location>
</feature>
<dbReference type="InterPro" id="IPR001638">
    <property type="entry name" value="Solute-binding_3/MltF_N"/>
</dbReference>
<dbReference type="EMBL" id="CP012098">
    <property type="protein sequence ID" value="AQP38535.1"/>
    <property type="molecule type" value="Genomic_DNA"/>
</dbReference>
<dbReference type="SMART" id="SM00079">
    <property type="entry name" value="PBPe"/>
    <property type="match status" value="1"/>
</dbReference>
<accession>A0A1Q2C4A8</accession>
<dbReference type="SMART" id="SM00918">
    <property type="entry name" value="Lig_chan-Glu_bd"/>
    <property type="match status" value="1"/>
</dbReference>
<evidence type="ECO:0000259" key="13">
    <source>
        <dbReference type="SMART" id="SM00062"/>
    </source>
</evidence>
<sequence length="312" mass="36446">MYRSGGIYTLKKMEEEIDLYFFRCYDEDKYDQRRVKMKKILASLMMVGLIFCLGGCNVPWMKQKTEKTKAAKVIQADKVEGTMKGMKLKVGVSNDMAPFSYYDSEQKKITGFDIDLLDKLSEYLGFEYELYPMNMKKLEQKIKNKELDLAIAGISITDERQREFSFTDTYYETYLQIVVRKDSQITDRKEITEKKVGVVEGTSSAQYAEDYLSEDNKITYYKNITKVWNDLEKGTIDATIYDTTGIQNYMKEHADNTNLSVLNEQLNSEESNYGIMFVKGYKYLDQFNVALQVLNNDGTYQKLKEQWIKTKE</sequence>
<keyword evidence="4" id="KW-0732">Signal</keyword>
<organism evidence="16 17">
    <name type="scientific">Anaerostipes hadrus</name>
    <dbReference type="NCBI Taxonomy" id="649756"/>
    <lineage>
        <taxon>Bacteria</taxon>
        <taxon>Bacillati</taxon>
        <taxon>Bacillota</taxon>
        <taxon>Clostridia</taxon>
        <taxon>Lachnospirales</taxon>
        <taxon>Lachnospiraceae</taxon>
        <taxon>Anaerostipes</taxon>
    </lineage>
</organism>
<evidence type="ECO:0000313" key="17">
    <source>
        <dbReference type="Proteomes" id="UP000188159"/>
    </source>
</evidence>
<dbReference type="Pfam" id="PF00497">
    <property type="entry name" value="SBP_bac_3"/>
    <property type="match status" value="1"/>
</dbReference>
<evidence type="ECO:0000256" key="6">
    <source>
        <dbReference type="ARBA" id="ARBA00023065"/>
    </source>
</evidence>
<feature type="domain" description="Ionotropic glutamate receptor C-terminal" evidence="14">
    <location>
        <begin position="87"/>
        <end position="310"/>
    </location>
</feature>
<dbReference type="SMART" id="SM00062">
    <property type="entry name" value="PBPb"/>
    <property type="match status" value="1"/>
</dbReference>
<evidence type="ECO:0000256" key="11">
    <source>
        <dbReference type="ARBA" id="ARBA00023303"/>
    </source>
</evidence>
<dbReference type="GO" id="GO:0016020">
    <property type="term" value="C:membrane"/>
    <property type="evidence" value="ECO:0007669"/>
    <property type="project" value="UniProtKB-SubCell"/>
</dbReference>
<dbReference type="GO" id="GO:0015276">
    <property type="term" value="F:ligand-gated monoatomic ion channel activity"/>
    <property type="evidence" value="ECO:0007669"/>
    <property type="project" value="InterPro"/>
</dbReference>
<evidence type="ECO:0000256" key="7">
    <source>
        <dbReference type="ARBA" id="ARBA00023136"/>
    </source>
</evidence>
<dbReference type="InterPro" id="IPR001320">
    <property type="entry name" value="Iontro_rcpt_C"/>
</dbReference>
<keyword evidence="10" id="KW-1071">Ligand-gated ion channel</keyword>
<keyword evidence="11" id="KW-0407">Ion channel</keyword>
<keyword evidence="7 12" id="KW-0472">Membrane</keyword>
<evidence type="ECO:0000256" key="9">
    <source>
        <dbReference type="ARBA" id="ARBA00023180"/>
    </source>
</evidence>
<keyword evidence="5 12" id="KW-1133">Transmembrane helix</keyword>
<gene>
    <name evidence="16" type="ORF">DO83_02140</name>
</gene>
<evidence type="ECO:0000256" key="4">
    <source>
        <dbReference type="ARBA" id="ARBA00022729"/>
    </source>
</evidence>
<evidence type="ECO:0000259" key="15">
    <source>
        <dbReference type="SMART" id="SM00918"/>
    </source>
</evidence>
<name>A0A1Q2C4A8_ANAHA</name>
<evidence type="ECO:0000256" key="8">
    <source>
        <dbReference type="ARBA" id="ARBA00023170"/>
    </source>
</evidence>
<keyword evidence="8" id="KW-0675">Receptor</keyword>
<dbReference type="SUPFAM" id="SSF53850">
    <property type="entry name" value="Periplasmic binding protein-like II"/>
    <property type="match status" value="1"/>
</dbReference>
<evidence type="ECO:0000256" key="2">
    <source>
        <dbReference type="ARBA" id="ARBA00022448"/>
    </source>
</evidence>
<comment type="subcellular location">
    <subcellularLocation>
        <location evidence="1">Membrane</location>
        <topology evidence="1">Multi-pass membrane protein</topology>
    </subcellularLocation>
</comment>
<evidence type="ECO:0000256" key="10">
    <source>
        <dbReference type="ARBA" id="ARBA00023286"/>
    </source>
</evidence>
<evidence type="ECO:0000313" key="16">
    <source>
        <dbReference type="EMBL" id="AQP38535.1"/>
    </source>
</evidence>
<dbReference type="AlphaFoldDB" id="A0A1Q2C4A8"/>
<dbReference type="PANTHER" id="PTHR35936:SF19">
    <property type="entry name" value="AMINO-ACID-BINDING PROTEIN YXEM-RELATED"/>
    <property type="match status" value="1"/>
</dbReference>
<keyword evidence="6" id="KW-0406">Ion transport</keyword>
<evidence type="ECO:0000256" key="12">
    <source>
        <dbReference type="SAM" id="Phobius"/>
    </source>
</evidence>
<proteinExistence type="predicted"/>
<keyword evidence="2" id="KW-0813">Transport</keyword>